<evidence type="ECO:0000256" key="8">
    <source>
        <dbReference type="ARBA" id="ARBA00023136"/>
    </source>
</evidence>
<keyword evidence="2" id="KW-1003">Cell membrane</keyword>
<dbReference type="InterPro" id="IPR015853">
    <property type="entry name" value="ABC_transpr_FbpC"/>
</dbReference>
<evidence type="ECO:0000256" key="6">
    <source>
        <dbReference type="ARBA" id="ARBA00023004"/>
    </source>
</evidence>
<dbReference type="Proteomes" id="UP000007039">
    <property type="component" value="Chromosome"/>
</dbReference>
<gene>
    <name evidence="10" type="ordered locus">Calni_1521</name>
</gene>
<dbReference type="OrthoDB" id="9802264at2"/>
<sequence>MIEVNVRKELVGYKGNFTLDVDLKIEKGEFLTIFGKSGSGKTTVLRMIAGLLEPDEGIIRFGDKIYFDSSSGINLPPQKRSVGFVFQNYALFPNMTVYENIAYAADKGQLSKANEILKLVELYELKDRYPSSLSGGQQQRVALVRSIIRNPEILLLDEPLSALDFSIRLKLQDEVKEIHRRYGLTTILVSHDKPEVFKMSEKVVYLEDGKVRKIGTPREVFIEKNLSGKFSFFGTILDIRKSDVFNIVTVDINGNLVEVATVEDLNIGEEVIIGSKAFTPIVKRL</sequence>
<evidence type="ECO:0000259" key="9">
    <source>
        <dbReference type="PROSITE" id="PS50893"/>
    </source>
</evidence>
<dbReference type="Pfam" id="PF00005">
    <property type="entry name" value="ABC_tran"/>
    <property type="match status" value="1"/>
</dbReference>
<evidence type="ECO:0000256" key="4">
    <source>
        <dbReference type="ARBA" id="ARBA00022741"/>
    </source>
</evidence>
<evidence type="ECO:0000313" key="10">
    <source>
        <dbReference type="EMBL" id="ADR19429.1"/>
    </source>
</evidence>
<keyword evidence="4" id="KW-0547">Nucleotide-binding</keyword>
<feature type="domain" description="ABC transporter" evidence="9">
    <location>
        <begin position="1"/>
        <end position="233"/>
    </location>
</feature>
<dbReference type="RefSeq" id="WP_013451640.1">
    <property type="nucleotide sequence ID" value="NC_014758.1"/>
</dbReference>
<dbReference type="HOGENOM" id="CLU_000604_1_22_0"/>
<protein>
    <submittedName>
        <fullName evidence="10">ABC transporter related protein</fullName>
    </submittedName>
</protein>
<keyword evidence="11" id="KW-1185">Reference proteome</keyword>
<organism evidence="10 11">
    <name type="scientific">Calditerrivibrio nitroreducens (strain DSM 19672 / NBRC 101217 / Yu37-1)</name>
    <dbReference type="NCBI Taxonomy" id="768670"/>
    <lineage>
        <taxon>Bacteria</taxon>
        <taxon>Pseudomonadati</taxon>
        <taxon>Deferribacterota</taxon>
        <taxon>Deferribacteres</taxon>
        <taxon>Deferribacterales</taxon>
        <taxon>Calditerrivibrionaceae</taxon>
    </lineage>
</organism>
<dbReference type="PROSITE" id="PS50893">
    <property type="entry name" value="ABC_TRANSPORTER_2"/>
    <property type="match status" value="1"/>
</dbReference>
<evidence type="ECO:0000256" key="3">
    <source>
        <dbReference type="ARBA" id="ARBA00022496"/>
    </source>
</evidence>
<dbReference type="PANTHER" id="PTHR42781">
    <property type="entry name" value="SPERMIDINE/PUTRESCINE IMPORT ATP-BINDING PROTEIN POTA"/>
    <property type="match status" value="1"/>
</dbReference>
<keyword evidence="8" id="KW-0472">Membrane</keyword>
<dbReference type="SUPFAM" id="SSF52540">
    <property type="entry name" value="P-loop containing nucleoside triphosphate hydrolases"/>
    <property type="match status" value="1"/>
</dbReference>
<evidence type="ECO:0000256" key="1">
    <source>
        <dbReference type="ARBA" id="ARBA00022448"/>
    </source>
</evidence>
<accession>E4TES2</accession>
<evidence type="ECO:0000256" key="7">
    <source>
        <dbReference type="ARBA" id="ARBA00023065"/>
    </source>
</evidence>
<dbReference type="AlphaFoldDB" id="E4TES2"/>
<keyword evidence="3" id="KW-0410">Iron transport</keyword>
<evidence type="ECO:0000256" key="5">
    <source>
        <dbReference type="ARBA" id="ARBA00022840"/>
    </source>
</evidence>
<evidence type="ECO:0000313" key="11">
    <source>
        <dbReference type="Proteomes" id="UP000007039"/>
    </source>
</evidence>
<dbReference type="KEGG" id="cni:Calni_1521"/>
<dbReference type="SMART" id="SM00382">
    <property type="entry name" value="AAA"/>
    <property type="match status" value="1"/>
</dbReference>
<dbReference type="STRING" id="768670.Calni_1521"/>
<dbReference type="GO" id="GO:0016887">
    <property type="term" value="F:ATP hydrolysis activity"/>
    <property type="evidence" value="ECO:0007669"/>
    <property type="project" value="InterPro"/>
</dbReference>
<dbReference type="InterPro" id="IPR050093">
    <property type="entry name" value="ABC_SmlMolc_Importer"/>
</dbReference>
<dbReference type="InterPro" id="IPR003439">
    <property type="entry name" value="ABC_transporter-like_ATP-bd"/>
</dbReference>
<proteinExistence type="predicted"/>
<keyword evidence="7" id="KW-0406">Ion transport</keyword>
<reference evidence="10 11" key="2">
    <citation type="journal article" date="2011" name="Stand. Genomic Sci.">
        <title>Complete genome sequence of Calditerrivibrio nitroreducens type strain (Yu37-1).</title>
        <authorList>
            <person name="Pitluck S."/>
            <person name="Sikorski J."/>
            <person name="Zeytun A."/>
            <person name="Lapidus A."/>
            <person name="Nolan M."/>
            <person name="Lucas S."/>
            <person name="Hammon N."/>
            <person name="Deshpande S."/>
            <person name="Cheng J.F."/>
            <person name="Tapia R."/>
            <person name="Han C."/>
            <person name="Goodwin L."/>
            <person name="Liolios K."/>
            <person name="Pagani I."/>
            <person name="Ivanova N."/>
            <person name="Mavromatis K."/>
            <person name="Pati A."/>
            <person name="Chen A."/>
            <person name="Palaniappan K."/>
            <person name="Hauser L."/>
            <person name="Chang Y.J."/>
            <person name="Jeffries C.D."/>
            <person name="Detter J.C."/>
            <person name="Brambilla E."/>
            <person name="Djao O.D."/>
            <person name="Rohde M."/>
            <person name="Spring S."/>
            <person name="Goker M."/>
            <person name="Woyke T."/>
            <person name="Bristow J."/>
            <person name="Eisen J.A."/>
            <person name="Markowitz V."/>
            <person name="Hugenholtz P."/>
            <person name="Kyrpides N.C."/>
            <person name="Klenk H.P."/>
            <person name="Land M."/>
        </authorList>
    </citation>
    <scope>NUCLEOTIDE SEQUENCE [LARGE SCALE GENOMIC DNA]</scope>
    <source>
        <strain evidence="11">DSM 19672 / NBRC 101217 / Yu37-1</strain>
    </source>
</reference>
<keyword evidence="5" id="KW-0067">ATP-binding</keyword>
<dbReference type="EMBL" id="CP002347">
    <property type="protein sequence ID" value="ADR19429.1"/>
    <property type="molecule type" value="Genomic_DNA"/>
</dbReference>
<dbReference type="GO" id="GO:0005524">
    <property type="term" value="F:ATP binding"/>
    <property type="evidence" value="ECO:0007669"/>
    <property type="project" value="UniProtKB-KW"/>
</dbReference>
<dbReference type="GO" id="GO:0015408">
    <property type="term" value="F:ABC-type ferric iron transporter activity"/>
    <property type="evidence" value="ECO:0007669"/>
    <property type="project" value="InterPro"/>
</dbReference>
<dbReference type="PANTHER" id="PTHR42781:SF4">
    <property type="entry name" value="SPERMIDINE_PUTRESCINE IMPORT ATP-BINDING PROTEIN POTA"/>
    <property type="match status" value="1"/>
</dbReference>
<dbReference type="InterPro" id="IPR003593">
    <property type="entry name" value="AAA+_ATPase"/>
</dbReference>
<dbReference type="GO" id="GO:0016020">
    <property type="term" value="C:membrane"/>
    <property type="evidence" value="ECO:0007669"/>
    <property type="project" value="InterPro"/>
</dbReference>
<keyword evidence="1" id="KW-0813">Transport</keyword>
<evidence type="ECO:0000256" key="2">
    <source>
        <dbReference type="ARBA" id="ARBA00022475"/>
    </source>
</evidence>
<dbReference type="InterPro" id="IPR017871">
    <property type="entry name" value="ABC_transporter-like_CS"/>
</dbReference>
<keyword evidence="6" id="KW-0408">Iron</keyword>
<dbReference type="Gene3D" id="3.40.50.300">
    <property type="entry name" value="P-loop containing nucleotide triphosphate hydrolases"/>
    <property type="match status" value="1"/>
</dbReference>
<reference key="1">
    <citation type="submission" date="2010-11" db="EMBL/GenBank/DDBJ databases">
        <title>The complete genome of chromosome of Calditerrivibrio nitroreducens DSM 19672.</title>
        <authorList>
            <consortium name="US DOE Joint Genome Institute (JGI-PGF)"/>
            <person name="Lucas S."/>
            <person name="Copeland A."/>
            <person name="Lapidus A."/>
            <person name="Bruce D."/>
            <person name="Goodwin L."/>
            <person name="Pitluck S."/>
            <person name="Kyrpides N."/>
            <person name="Mavromatis K."/>
            <person name="Ivanova N."/>
            <person name="Mikhailova N."/>
            <person name="Zeytun A."/>
            <person name="Brettin T."/>
            <person name="Detter J.C."/>
            <person name="Tapia R."/>
            <person name="Han C."/>
            <person name="Land M."/>
            <person name="Hauser L."/>
            <person name="Markowitz V."/>
            <person name="Cheng J.-F."/>
            <person name="Hugenholtz P."/>
            <person name="Woyke T."/>
            <person name="Wu D."/>
            <person name="Spring S."/>
            <person name="Schroeder M."/>
            <person name="Brambilla E."/>
            <person name="Klenk H.-P."/>
            <person name="Eisen J.A."/>
        </authorList>
    </citation>
    <scope>NUCLEOTIDE SEQUENCE [LARGE SCALE GENOMIC DNA]</scope>
    <source>
        <strain>DSM 19672</strain>
    </source>
</reference>
<dbReference type="CDD" id="cd03259">
    <property type="entry name" value="ABC_Carb_Solutes_like"/>
    <property type="match status" value="1"/>
</dbReference>
<dbReference type="InterPro" id="IPR027417">
    <property type="entry name" value="P-loop_NTPase"/>
</dbReference>
<dbReference type="PROSITE" id="PS00211">
    <property type="entry name" value="ABC_TRANSPORTER_1"/>
    <property type="match status" value="1"/>
</dbReference>
<dbReference type="eggNOG" id="COG3842">
    <property type="taxonomic scope" value="Bacteria"/>
</dbReference>
<name>E4TES2_CALNY</name>